<name>A0ABT7GQ97_9ACTN</name>
<dbReference type="EMBL" id="JASITI010000008">
    <property type="protein sequence ID" value="MDK9495772.1"/>
    <property type="molecule type" value="Genomic_DNA"/>
</dbReference>
<feature type="region of interest" description="Disordered" evidence="1">
    <location>
        <begin position="266"/>
        <end position="289"/>
    </location>
</feature>
<dbReference type="PROSITE" id="PS51257">
    <property type="entry name" value="PROKAR_LIPOPROTEIN"/>
    <property type="match status" value="1"/>
</dbReference>
<gene>
    <name evidence="3" type="ORF">QEZ40_007065</name>
</gene>
<dbReference type="Proteomes" id="UP001223390">
    <property type="component" value="Unassembled WGS sequence"/>
</dbReference>
<evidence type="ECO:0008006" key="5">
    <source>
        <dbReference type="Google" id="ProtNLM"/>
    </source>
</evidence>
<accession>A0ABT7GQ97</accession>
<keyword evidence="4" id="KW-1185">Reference proteome</keyword>
<feature type="chain" id="PRO_5045293293" description="Lipoprotein" evidence="2">
    <location>
        <begin position="24"/>
        <end position="289"/>
    </location>
</feature>
<dbReference type="RefSeq" id="WP_285341311.1">
    <property type="nucleotide sequence ID" value="NZ_JASITI010000008.1"/>
</dbReference>
<evidence type="ECO:0000256" key="2">
    <source>
        <dbReference type="SAM" id="SignalP"/>
    </source>
</evidence>
<feature type="region of interest" description="Disordered" evidence="1">
    <location>
        <begin position="29"/>
        <end position="72"/>
    </location>
</feature>
<feature type="signal peptide" evidence="2">
    <location>
        <begin position="1"/>
        <end position="23"/>
    </location>
</feature>
<sequence>MRSRTKTTTSALAAAALIGGGLAACVPADGRASDVGSRARASQSPGASASPGASGPASPSAPSDAKGGPALAGLSGAEILTRAGEATRKAQSMHVTATVEYEAKPMRIDLSLDKKGNCNGAVRLDGMGKMDIIKSPDLVHFRGDADYWRGAAKQKHASQKQTDQMVAVLADRWVKLPAADPRAAPMTGSCNLGKLTDDLGKGSPLARKGETGTVDGTPALAVTSPARQGTQTDWVATQGTPYILKSSISGDTTGAVTFSAFDVPVDTASPKDSDVLDLSKTGGAVGESV</sequence>
<reference evidence="3 4" key="1">
    <citation type="submission" date="2023-05" db="EMBL/GenBank/DDBJ databases">
        <title>Sequencing and Assembly of Streptomyces sp. NP73.</title>
        <authorList>
            <person name="Konwar A.N."/>
            <person name="Saikia K."/>
            <person name="Thakur D."/>
        </authorList>
    </citation>
    <scope>NUCLEOTIDE SEQUENCE [LARGE SCALE GENOMIC DNA]</scope>
    <source>
        <strain evidence="3 4">NP73</strain>
    </source>
</reference>
<organism evidence="3 4">
    <name type="scientific">Streptomyces katrae</name>
    <dbReference type="NCBI Taxonomy" id="68223"/>
    <lineage>
        <taxon>Bacteria</taxon>
        <taxon>Bacillati</taxon>
        <taxon>Actinomycetota</taxon>
        <taxon>Actinomycetes</taxon>
        <taxon>Kitasatosporales</taxon>
        <taxon>Streptomycetaceae</taxon>
        <taxon>Streptomyces</taxon>
    </lineage>
</organism>
<evidence type="ECO:0000256" key="1">
    <source>
        <dbReference type="SAM" id="MobiDB-lite"/>
    </source>
</evidence>
<feature type="compositionally biased region" description="Low complexity" evidence="1">
    <location>
        <begin position="36"/>
        <end position="69"/>
    </location>
</feature>
<keyword evidence="2" id="KW-0732">Signal</keyword>
<comment type="caution">
    <text evidence="3">The sequence shown here is derived from an EMBL/GenBank/DDBJ whole genome shotgun (WGS) entry which is preliminary data.</text>
</comment>
<proteinExistence type="predicted"/>
<protein>
    <recommendedName>
        <fullName evidence="5">Lipoprotein</fullName>
    </recommendedName>
</protein>
<evidence type="ECO:0000313" key="4">
    <source>
        <dbReference type="Proteomes" id="UP001223390"/>
    </source>
</evidence>
<evidence type="ECO:0000313" key="3">
    <source>
        <dbReference type="EMBL" id="MDK9495772.1"/>
    </source>
</evidence>